<gene>
    <name evidence="1" type="ORF">VP01_3042g3</name>
</gene>
<evidence type="ECO:0000313" key="2">
    <source>
        <dbReference type="Proteomes" id="UP000037035"/>
    </source>
</evidence>
<dbReference type="STRING" id="27349.A0A0L6UZY6"/>
<dbReference type="CDD" id="cd09272">
    <property type="entry name" value="RNase_HI_RT_Ty1"/>
    <property type="match status" value="1"/>
</dbReference>
<dbReference type="Proteomes" id="UP000037035">
    <property type="component" value="Unassembled WGS sequence"/>
</dbReference>
<protein>
    <submittedName>
        <fullName evidence="1">Uncharacterized protein</fullName>
    </submittedName>
</protein>
<dbReference type="AlphaFoldDB" id="A0A0L6UZY6"/>
<accession>A0A0L6UZY6</accession>
<dbReference type="VEuPathDB" id="FungiDB:VP01_3042g3"/>
<sequence length="126" mass="14529">MKVVGANYLRKVGILMYLEVCTQPDISFSLSQMSQHLESPGILHWHLVLHLLRYPSDADWENELDSQNLYSRFVAKLGNSLIFWKSKKQTTVDASTNKAEYIAMFEGGQEEKFIKELLDSSPYQIK</sequence>
<dbReference type="OrthoDB" id="2690003at2759"/>
<organism evidence="1 2">
    <name type="scientific">Puccinia sorghi</name>
    <dbReference type="NCBI Taxonomy" id="27349"/>
    <lineage>
        <taxon>Eukaryota</taxon>
        <taxon>Fungi</taxon>
        <taxon>Dikarya</taxon>
        <taxon>Basidiomycota</taxon>
        <taxon>Pucciniomycotina</taxon>
        <taxon>Pucciniomycetes</taxon>
        <taxon>Pucciniales</taxon>
        <taxon>Pucciniaceae</taxon>
        <taxon>Puccinia</taxon>
    </lineage>
</organism>
<dbReference type="EMBL" id="LAVV01007994">
    <property type="protein sequence ID" value="KNZ54103.1"/>
    <property type="molecule type" value="Genomic_DNA"/>
</dbReference>
<proteinExistence type="predicted"/>
<name>A0A0L6UZY6_9BASI</name>
<reference evidence="1 2" key="1">
    <citation type="submission" date="2015-08" db="EMBL/GenBank/DDBJ databases">
        <title>Next Generation Sequencing and Analysis of the Genome of Puccinia sorghi L Schw, the Causal Agent of Maize Common Rust.</title>
        <authorList>
            <person name="Rochi L."/>
            <person name="Burguener G."/>
            <person name="Darino M."/>
            <person name="Turjanski A."/>
            <person name="Kreff E."/>
            <person name="Dieguez M.J."/>
            <person name="Sacco F."/>
        </authorList>
    </citation>
    <scope>NUCLEOTIDE SEQUENCE [LARGE SCALE GENOMIC DNA]</scope>
    <source>
        <strain evidence="1 2">RO10H11247</strain>
    </source>
</reference>
<evidence type="ECO:0000313" key="1">
    <source>
        <dbReference type="EMBL" id="KNZ54103.1"/>
    </source>
</evidence>
<keyword evidence="2" id="KW-1185">Reference proteome</keyword>
<comment type="caution">
    <text evidence="1">The sequence shown here is derived from an EMBL/GenBank/DDBJ whole genome shotgun (WGS) entry which is preliminary data.</text>
</comment>
<dbReference type="PANTHER" id="PTHR11439:SF440">
    <property type="entry name" value="INTEGRASE CATALYTIC DOMAIN-CONTAINING PROTEIN"/>
    <property type="match status" value="1"/>
</dbReference>
<dbReference type="PANTHER" id="PTHR11439">
    <property type="entry name" value="GAG-POL-RELATED RETROTRANSPOSON"/>
    <property type="match status" value="1"/>
</dbReference>